<comment type="similarity">
    <text evidence="5">Belongs to the 4-toluene sulfonate uptake permease (TSUP) (TC 2.A.102) family.</text>
</comment>
<gene>
    <name evidence="6" type="ORF">ACFPOE_10065</name>
</gene>
<keyword evidence="7" id="KW-1185">Reference proteome</keyword>
<accession>A0ABW0ND77</accession>
<organism evidence="6 7">
    <name type="scientific">Caenimonas terrae</name>
    <dbReference type="NCBI Taxonomy" id="696074"/>
    <lineage>
        <taxon>Bacteria</taxon>
        <taxon>Pseudomonadati</taxon>
        <taxon>Pseudomonadota</taxon>
        <taxon>Betaproteobacteria</taxon>
        <taxon>Burkholderiales</taxon>
        <taxon>Comamonadaceae</taxon>
        <taxon>Caenimonas</taxon>
    </lineage>
</organism>
<name>A0ABW0ND77_9BURK</name>
<feature type="transmembrane region" description="Helical" evidence="5">
    <location>
        <begin position="41"/>
        <end position="62"/>
    </location>
</feature>
<evidence type="ECO:0000313" key="7">
    <source>
        <dbReference type="Proteomes" id="UP001596037"/>
    </source>
</evidence>
<feature type="transmembrane region" description="Helical" evidence="5">
    <location>
        <begin position="68"/>
        <end position="90"/>
    </location>
</feature>
<evidence type="ECO:0000313" key="6">
    <source>
        <dbReference type="EMBL" id="MFC5497876.1"/>
    </source>
</evidence>
<evidence type="ECO:0000256" key="1">
    <source>
        <dbReference type="ARBA" id="ARBA00004141"/>
    </source>
</evidence>
<reference evidence="7" key="1">
    <citation type="journal article" date="2019" name="Int. J. Syst. Evol. Microbiol.">
        <title>The Global Catalogue of Microorganisms (GCM) 10K type strain sequencing project: providing services to taxonomists for standard genome sequencing and annotation.</title>
        <authorList>
            <consortium name="The Broad Institute Genomics Platform"/>
            <consortium name="The Broad Institute Genome Sequencing Center for Infectious Disease"/>
            <person name="Wu L."/>
            <person name="Ma J."/>
        </authorList>
    </citation>
    <scope>NUCLEOTIDE SEQUENCE [LARGE SCALE GENOMIC DNA]</scope>
    <source>
        <strain evidence="7">CCUG 57401</strain>
    </source>
</reference>
<dbReference type="InterPro" id="IPR002781">
    <property type="entry name" value="TM_pro_TauE-like"/>
</dbReference>
<evidence type="ECO:0000256" key="4">
    <source>
        <dbReference type="ARBA" id="ARBA00023136"/>
    </source>
</evidence>
<feature type="transmembrane region" description="Helical" evidence="5">
    <location>
        <begin position="159"/>
        <end position="178"/>
    </location>
</feature>
<evidence type="ECO:0000256" key="5">
    <source>
        <dbReference type="RuleBase" id="RU363041"/>
    </source>
</evidence>
<keyword evidence="2 5" id="KW-0812">Transmembrane</keyword>
<comment type="caution">
    <text evidence="6">The sequence shown here is derived from an EMBL/GenBank/DDBJ whole genome shotgun (WGS) entry which is preliminary data.</text>
</comment>
<feature type="transmembrane region" description="Helical" evidence="5">
    <location>
        <begin position="125"/>
        <end position="147"/>
    </location>
</feature>
<dbReference type="EMBL" id="JBHSMF010000006">
    <property type="protein sequence ID" value="MFC5497876.1"/>
    <property type="molecule type" value="Genomic_DNA"/>
</dbReference>
<feature type="transmembrane region" description="Helical" evidence="5">
    <location>
        <begin position="97"/>
        <end position="113"/>
    </location>
</feature>
<comment type="subcellular location">
    <subcellularLocation>
        <location evidence="5">Cell membrane</location>
        <topology evidence="5">Multi-pass membrane protein</topology>
    </subcellularLocation>
    <subcellularLocation>
        <location evidence="1">Membrane</location>
        <topology evidence="1">Multi-pass membrane protein</topology>
    </subcellularLocation>
</comment>
<dbReference type="PANTHER" id="PTHR43483:SF3">
    <property type="entry name" value="MEMBRANE TRANSPORTER PROTEIN HI_0806-RELATED"/>
    <property type="match status" value="1"/>
</dbReference>
<evidence type="ECO:0000256" key="3">
    <source>
        <dbReference type="ARBA" id="ARBA00022989"/>
    </source>
</evidence>
<feature type="transmembrane region" description="Helical" evidence="5">
    <location>
        <begin position="219"/>
        <end position="239"/>
    </location>
</feature>
<dbReference type="RefSeq" id="WP_376849948.1">
    <property type="nucleotide sequence ID" value="NZ_JBHSMF010000006.1"/>
</dbReference>
<feature type="transmembrane region" description="Helical" evidence="5">
    <location>
        <begin position="6"/>
        <end position="29"/>
    </location>
</feature>
<protein>
    <recommendedName>
        <fullName evidence="5">Probable membrane transporter protein</fullName>
    </recommendedName>
</protein>
<keyword evidence="3 5" id="KW-1133">Transmembrane helix</keyword>
<evidence type="ECO:0000256" key="2">
    <source>
        <dbReference type="ARBA" id="ARBA00022692"/>
    </source>
</evidence>
<sequence length="241" mass="24856">MDYTLVLILGLVAGTLGGVVGFGTSIMLMPALVLVFGPREAVPIMAVASIMANASRVAAWWREIDWRAVAAYSATAVPAAALGAATLLVLPARGVEAMLGLLFIAMIPARRWFAAQDFRLGLWHLAAAGAAIGYLTGIVATTGPINAPFFLAYGLVKGAYLGTEALGSLAVFVAKAVAFRSLGALPVETVGKGAIVGSSLVAGSFIAKHFVRQVDAARFRLLMDGLLLAAGITMLWAAAAQ</sequence>
<dbReference type="PANTHER" id="PTHR43483">
    <property type="entry name" value="MEMBRANE TRANSPORTER PROTEIN HI_0806-RELATED"/>
    <property type="match status" value="1"/>
</dbReference>
<dbReference type="Pfam" id="PF01925">
    <property type="entry name" value="TauE"/>
    <property type="match status" value="1"/>
</dbReference>
<keyword evidence="5" id="KW-1003">Cell membrane</keyword>
<proteinExistence type="inferred from homology"/>
<keyword evidence="4 5" id="KW-0472">Membrane</keyword>
<dbReference type="Proteomes" id="UP001596037">
    <property type="component" value="Unassembled WGS sequence"/>
</dbReference>